<dbReference type="InterPro" id="IPR013325">
    <property type="entry name" value="RNA_pol_sigma_r2"/>
</dbReference>
<evidence type="ECO:0000313" key="7">
    <source>
        <dbReference type="EMBL" id="MFC5714068.1"/>
    </source>
</evidence>
<dbReference type="InterPro" id="IPR007630">
    <property type="entry name" value="RNA_pol_sigma70_r4"/>
</dbReference>
<dbReference type="InterPro" id="IPR007627">
    <property type="entry name" value="RNA_pol_sigma70_r2"/>
</dbReference>
<organism evidence="7 8">
    <name type="scientific">Thalassorhabdus alkalitolerans</name>
    <dbReference type="NCBI Taxonomy" id="2282697"/>
    <lineage>
        <taxon>Bacteria</taxon>
        <taxon>Bacillati</taxon>
        <taxon>Bacillota</taxon>
        <taxon>Bacilli</taxon>
        <taxon>Bacillales</taxon>
        <taxon>Bacillaceae</taxon>
        <taxon>Thalassorhabdus</taxon>
    </lineage>
</organism>
<evidence type="ECO:0000313" key="8">
    <source>
        <dbReference type="Proteomes" id="UP001596142"/>
    </source>
</evidence>
<dbReference type="RefSeq" id="WP_054636573.1">
    <property type="nucleotide sequence ID" value="NZ_JBHSOZ010000009.1"/>
</dbReference>
<keyword evidence="4" id="KW-0804">Transcription</keyword>
<sequence length="272" mass="31541">MSTESQPQQTYSDNNAPGKEVEKDEVYKWIEEFQENPTEEIQTKLVRKFEPLVQSLARKFSRGQEHDEDLYQVGMIGLLAALRRFDDSYKRSFESFAVPTIVGEIKRFIRDKTWSVHVPRRIKELGPRIKKAVEELTNDLQRSPRVEEIAGYLDVSEEEVLETMEMGKSYQALSVDRSIEADQEGSAVTLLDLVGSQEEGYEQTDQQLLLEKAFTVLTEREKEILKCTYFENLSQKETGERLGISQMHVSRLQRRALQKLRESIRVEPSECL</sequence>
<comment type="caution">
    <text evidence="7">The sequence shown here is derived from an EMBL/GenBank/DDBJ whole genome shotgun (WGS) entry which is preliminary data.</text>
</comment>
<evidence type="ECO:0000256" key="4">
    <source>
        <dbReference type="ARBA" id="ARBA00023163"/>
    </source>
</evidence>
<dbReference type="PANTHER" id="PTHR30385:SF4">
    <property type="entry name" value="RNA POLYMERASE SIGMA-E FACTOR"/>
    <property type="match status" value="1"/>
</dbReference>
<accession>A0ABW0YSC7</accession>
<evidence type="ECO:0000256" key="3">
    <source>
        <dbReference type="ARBA" id="ARBA00023125"/>
    </source>
</evidence>
<dbReference type="InterPro" id="IPR014322">
    <property type="entry name" value="RNA_pol_sigma-B/F/G"/>
</dbReference>
<dbReference type="Proteomes" id="UP001596142">
    <property type="component" value="Unassembled WGS sequence"/>
</dbReference>
<evidence type="ECO:0000259" key="6">
    <source>
        <dbReference type="PROSITE" id="PS00716"/>
    </source>
</evidence>
<dbReference type="EMBL" id="JBHSOZ010000009">
    <property type="protein sequence ID" value="MFC5714068.1"/>
    <property type="molecule type" value="Genomic_DNA"/>
</dbReference>
<dbReference type="InterPro" id="IPR013324">
    <property type="entry name" value="RNA_pol_sigma_r3/r4-like"/>
</dbReference>
<dbReference type="SUPFAM" id="SSF88946">
    <property type="entry name" value="Sigma2 domain of RNA polymerase sigma factors"/>
    <property type="match status" value="1"/>
</dbReference>
<dbReference type="Pfam" id="PF04542">
    <property type="entry name" value="Sigma70_r2"/>
    <property type="match status" value="1"/>
</dbReference>
<dbReference type="NCBIfam" id="TIGR02937">
    <property type="entry name" value="sigma70-ECF"/>
    <property type="match status" value="1"/>
</dbReference>
<keyword evidence="8" id="KW-1185">Reference proteome</keyword>
<dbReference type="PRINTS" id="PR00046">
    <property type="entry name" value="SIGMA70FCT"/>
</dbReference>
<feature type="compositionally biased region" description="Polar residues" evidence="5">
    <location>
        <begin position="1"/>
        <end position="15"/>
    </location>
</feature>
<dbReference type="PROSITE" id="PS00716">
    <property type="entry name" value="SIGMA70_2"/>
    <property type="match status" value="1"/>
</dbReference>
<evidence type="ECO:0000256" key="1">
    <source>
        <dbReference type="ARBA" id="ARBA00023015"/>
    </source>
</evidence>
<dbReference type="InterPro" id="IPR000943">
    <property type="entry name" value="RNA_pol_sigma70"/>
</dbReference>
<dbReference type="Pfam" id="PF04539">
    <property type="entry name" value="Sigma70_r3"/>
    <property type="match status" value="1"/>
</dbReference>
<proteinExistence type="predicted"/>
<dbReference type="CDD" id="cd06171">
    <property type="entry name" value="Sigma70_r4"/>
    <property type="match status" value="1"/>
</dbReference>
<name>A0ABW0YSC7_9BACI</name>
<dbReference type="SUPFAM" id="SSF88659">
    <property type="entry name" value="Sigma3 and sigma4 domains of RNA polymerase sigma factors"/>
    <property type="match status" value="2"/>
</dbReference>
<dbReference type="InterPro" id="IPR014284">
    <property type="entry name" value="RNA_pol_sigma-70_dom"/>
</dbReference>
<feature type="region of interest" description="Disordered" evidence="5">
    <location>
        <begin position="1"/>
        <end position="20"/>
    </location>
</feature>
<dbReference type="NCBIfam" id="TIGR02941">
    <property type="entry name" value="Sigma_B"/>
    <property type="match status" value="1"/>
</dbReference>
<evidence type="ECO:0000256" key="2">
    <source>
        <dbReference type="ARBA" id="ARBA00023082"/>
    </source>
</evidence>
<reference evidence="8" key="1">
    <citation type="journal article" date="2019" name="Int. J. Syst. Evol. Microbiol.">
        <title>The Global Catalogue of Microorganisms (GCM) 10K type strain sequencing project: providing services to taxonomists for standard genome sequencing and annotation.</title>
        <authorList>
            <consortium name="The Broad Institute Genomics Platform"/>
            <consortium name="The Broad Institute Genome Sequencing Center for Infectious Disease"/>
            <person name="Wu L."/>
            <person name="Ma J."/>
        </authorList>
    </citation>
    <scope>NUCLEOTIDE SEQUENCE [LARGE SCALE GENOMIC DNA]</scope>
    <source>
        <strain evidence="8">CECT 7184</strain>
    </source>
</reference>
<dbReference type="Pfam" id="PF04545">
    <property type="entry name" value="Sigma70_r4"/>
    <property type="match status" value="1"/>
</dbReference>
<evidence type="ECO:0000256" key="5">
    <source>
        <dbReference type="SAM" id="MobiDB-lite"/>
    </source>
</evidence>
<dbReference type="PANTHER" id="PTHR30385">
    <property type="entry name" value="SIGMA FACTOR F FLAGELLAR"/>
    <property type="match status" value="1"/>
</dbReference>
<dbReference type="InterPro" id="IPR014288">
    <property type="entry name" value="RNA_pol_sigma-B"/>
</dbReference>
<dbReference type="InterPro" id="IPR036388">
    <property type="entry name" value="WH-like_DNA-bd_sf"/>
</dbReference>
<protein>
    <submittedName>
        <fullName evidence="7">RNA polymerase sigma factor SigB</fullName>
    </submittedName>
</protein>
<keyword evidence="1" id="KW-0805">Transcription regulation</keyword>
<dbReference type="Gene3D" id="1.20.120.1810">
    <property type="match status" value="1"/>
</dbReference>
<dbReference type="NCBIfam" id="TIGR02980">
    <property type="entry name" value="SigBFG"/>
    <property type="match status" value="1"/>
</dbReference>
<feature type="domain" description="RNA polymerase sigma-70" evidence="6">
    <location>
        <begin position="234"/>
        <end position="260"/>
    </location>
</feature>
<keyword evidence="2" id="KW-0731">Sigma factor</keyword>
<keyword evidence="3" id="KW-0238">DNA-binding</keyword>
<dbReference type="Gene3D" id="1.10.10.10">
    <property type="entry name" value="Winged helix-like DNA-binding domain superfamily/Winged helix DNA-binding domain"/>
    <property type="match status" value="2"/>
</dbReference>
<gene>
    <name evidence="7" type="primary">sigB</name>
    <name evidence="7" type="ORF">ACFPU1_15000</name>
</gene>
<dbReference type="InterPro" id="IPR007624">
    <property type="entry name" value="RNA_pol_sigma70_r3"/>
</dbReference>